<reference evidence="1" key="1">
    <citation type="submission" date="2020-11" db="EMBL/GenBank/DDBJ databases">
        <authorList>
            <person name="Tran Van P."/>
        </authorList>
    </citation>
    <scope>NUCLEOTIDE SEQUENCE</scope>
</reference>
<dbReference type="OrthoDB" id="10232812at2759"/>
<proteinExistence type="predicted"/>
<dbReference type="AlphaFoldDB" id="A0A7R8WD37"/>
<accession>A0A7R8WD37</accession>
<protein>
    <submittedName>
        <fullName evidence="1">Uncharacterized protein</fullName>
    </submittedName>
</protein>
<dbReference type="EMBL" id="OB660891">
    <property type="protein sequence ID" value="CAD7226673.1"/>
    <property type="molecule type" value="Genomic_DNA"/>
</dbReference>
<evidence type="ECO:0000313" key="1">
    <source>
        <dbReference type="EMBL" id="CAD7226673.1"/>
    </source>
</evidence>
<name>A0A7R8WD37_9CRUS</name>
<organism evidence="1">
    <name type="scientific">Cyprideis torosa</name>
    <dbReference type="NCBI Taxonomy" id="163714"/>
    <lineage>
        <taxon>Eukaryota</taxon>
        <taxon>Metazoa</taxon>
        <taxon>Ecdysozoa</taxon>
        <taxon>Arthropoda</taxon>
        <taxon>Crustacea</taxon>
        <taxon>Oligostraca</taxon>
        <taxon>Ostracoda</taxon>
        <taxon>Podocopa</taxon>
        <taxon>Podocopida</taxon>
        <taxon>Cytherocopina</taxon>
        <taxon>Cytheroidea</taxon>
        <taxon>Cytherideidae</taxon>
        <taxon>Cyprideis</taxon>
    </lineage>
</organism>
<sequence>MDNEETMEEAEEACAVTSSPEFVIVQWEQLISCFKLMRCQHALCCQPVLKTEKSRRPDGAAFTMTFTCIKLSEIFNTKYRPYANVPFSPPGELGIAPSLINAKRGIALSLINAERGIAPSLINAKRGIALSLINAEQGIALSLINAERGIALSLINAERGIAPSLINAKRGIALSLINAKRGIALSLTKSKRGIAVSLIKFLLCSSALASQLPKGTC</sequence>
<gene>
    <name evidence="1" type="ORF">CTOB1V02_LOCUS4589</name>
</gene>